<dbReference type="EMBL" id="VJZN01000002">
    <property type="protein sequence ID" value="TRX09875.1"/>
    <property type="molecule type" value="Genomic_DNA"/>
</dbReference>
<evidence type="ECO:0000313" key="1">
    <source>
        <dbReference type="EMBL" id="TRX09875.1"/>
    </source>
</evidence>
<sequence>MRVINTFWNWFQDNNQTIQNLINENPKNQKHISFWINKNLSYYCKEIDFIIVFPKIGNTKSELIITANGNPEYFNQVIDLVDNAPQLKSWKFTAFIQPTERIDKIIDGLDEPYIFHEITLKASELKFSPLLFDKETKKLDIIVYLKNHKIHCNTKTWKQAVFIILQDLLGEKSLYQNINFVQLAQMPNNIEELIGLYELQLYIDNLNNNLFRI</sequence>
<dbReference type="Proteomes" id="UP000318528">
    <property type="component" value="Unassembled WGS sequence"/>
</dbReference>
<keyword evidence="2" id="KW-1185">Reference proteome</keyword>
<name>A0ABY3CQH5_9FLAO</name>
<proteinExistence type="predicted"/>
<evidence type="ECO:0000313" key="2">
    <source>
        <dbReference type="Proteomes" id="UP000318528"/>
    </source>
</evidence>
<dbReference type="RefSeq" id="WP_143386623.1">
    <property type="nucleotide sequence ID" value="NZ_VJZM01000006.1"/>
</dbReference>
<comment type="caution">
    <text evidence="1">The sequence shown here is derived from an EMBL/GenBank/DDBJ whole genome shotgun (WGS) entry which is preliminary data.</text>
</comment>
<reference evidence="1 2" key="1">
    <citation type="submission" date="2019-07" db="EMBL/GenBank/DDBJ databases">
        <title>Novel species of Flavobacterium.</title>
        <authorList>
            <person name="Liu Q."/>
            <person name="Xin Y.-H."/>
        </authorList>
    </citation>
    <scope>NUCLEOTIDE SEQUENCE [LARGE SCALE GENOMIC DNA]</scope>
    <source>
        <strain evidence="1 2">GSP39</strain>
    </source>
</reference>
<protein>
    <submittedName>
        <fullName evidence="1">Uncharacterized protein</fullName>
    </submittedName>
</protein>
<gene>
    <name evidence="1" type="ORF">FNW12_01810</name>
</gene>
<organism evidence="1 2">
    <name type="scientific">Flavobacterium gawalongense</name>
    <dbReference type="NCBI Taxonomy" id="2594432"/>
    <lineage>
        <taxon>Bacteria</taxon>
        <taxon>Pseudomonadati</taxon>
        <taxon>Bacteroidota</taxon>
        <taxon>Flavobacteriia</taxon>
        <taxon>Flavobacteriales</taxon>
        <taxon>Flavobacteriaceae</taxon>
        <taxon>Flavobacterium</taxon>
    </lineage>
</organism>
<accession>A0ABY3CQH5</accession>